<dbReference type="InterPro" id="IPR058581">
    <property type="entry name" value="TM_HPP"/>
</dbReference>
<keyword evidence="1" id="KW-1133">Transmembrane helix</keyword>
<dbReference type="OrthoDB" id="167785at2157"/>
<dbReference type="Pfam" id="PF04982">
    <property type="entry name" value="TM_HPP"/>
    <property type="match status" value="1"/>
</dbReference>
<reference evidence="4" key="1">
    <citation type="submission" date="2015-03" db="EMBL/GenBank/DDBJ databases">
        <authorList>
            <person name="Urmite Genomes"/>
        </authorList>
    </citation>
    <scope>NUCLEOTIDE SEQUENCE [LARGE SCALE GENOMIC DNA]</scope>
    <source>
        <strain evidence="4">Arc-Hr</strain>
    </source>
</reference>
<keyword evidence="1" id="KW-0812">Transmembrane</keyword>
<name>A0A0D6JX14_9EURY</name>
<evidence type="ECO:0000256" key="1">
    <source>
        <dbReference type="SAM" id="Phobius"/>
    </source>
</evidence>
<keyword evidence="4" id="KW-1185">Reference proteome</keyword>
<organism evidence="3 4">
    <name type="scientific">Haloferax massiliensis</name>
    <dbReference type="NCBI Taxonomy" id="1476858"/>
    <lineage>
        <taxon>Archaea</taxon>
        <taxon>Methanobacteriati</taxon>
        <taxon>Methanobacteriota</taxon>
        <taxon>Stenosarchaea group</taxon>
        <taxon>Halobacteria</taxon>
        <taxon>Halobacteriales</taxon>
        <taxon>Haloferacaceae</taxon>
        <taxon>Haloferax</taxon>
    </lineage>
</organism>
<evidence type="ECO:0000313" key="3">
    <source>
        <dbReference type="EMBL" id="CQR53546.1"/>
    </source>
</evidence>
<dbReference type="Proteomes" id="UP000198902">
    <property type="component" value="Unassembled WGS sequence"/>
</dbReference>
<protein>
    <submittedName>
        <fullName evidence="3">HPP family protein</fullName>
    </submittedName>
</protein>
<feature type="transmembrane region" description="Helical" evidence="1">
    <location>
        <begin position="56"/>
        <end position="80"/>
    </location>
</feature>
<gene>
    <name evidence="3" type="ORF">BN996_03667</name>
</gene>
<proteinExistence type="predicted"/>
<dbReference type="EMBL" id="CSTE01000006">
    <property type="protein sequence ID" value="CQR53546.1"/>
    <property type="molecule type" value="Genomic_DNA"/>
</dbReference>
<feature type="transmembrane region" description="Helical" evidence="1">
    <location>
        <begin position="122"/>
        <end position="150"/>
    </location>
</feature>
<dbReference type="AlphaFoldDB" id="A0A0D6JX14"/>
<accession>A0A0D6JX14</accession>
<feature type="domain" description="HPP transmembrane region" evidence="2">
    <location>
        <begin position="9"/>
        <end position="148"/>
    </location>
</feature>
<sequence length="173" mass="17327">MSRRGLETGLSAGLLVAALGGIAWATGEPFVFPSLGPTAFVLAFRRRSGRARSTRIVVGHAVGAVVGFAAYALVASGATLDPSLSAASTDTLRLVASAALSVAATSWGMVELDAVHPPACATTLIVSLGLLSTPRSVATIVASVVVLVGVHRAADAMLSGGYGDARTDAGARR</sequence>
<evidence type="ECO:0000259" key="2">
    <source>
        <dbReference type="Pfam" id="PF04982"/>
    </source>
</evidence>
<dbReference type="RefSeq" id="WP_089781427.1">
    <property type="nucleotide sequence ID" value="NZ_CABLRR010000006.1"/>
</dbReference>
<evidence type="ECO:0000313" key="4">
    <source>
        <dbReference type="Proteomes" id="UP000198902"/>
    </source>
</evidence>
<keyword evidence="1" id="KW-0472">Membrane</keyword>